<dbReference type="Proteomes" id="UP001271007">
    <property type="component" value="Unassembled WGS sequence"/>
</dbReference>
<dbReference type="EMBL" id="JAWDJX010000014">
    <property type="protein sequence ID" value="KAK3053898.1"/>
    <property type="molecule type" value="Genomic_DNA"/>
</dbReference>
<evidence type="ECO:0000313" key="2">
    <source>
        <dbReference type="Proteomes" id="UP001271007"/>
    </source>
</evidence>
<protein>
    <submittedName>
        <fullName evidence="1">Uncharacterized protein</fullName>
    </submittedName>
</protein>
<accession>A0AAJ0DNZ0</accession>
<name>A0AAJ0DNZ0_9PEZI</name>
<comment type="caution">
    <text evidence="1">The sequence shown here is derived from an EMBL/GenBank/DDBJ whole genome shotgun (WGS) entry which is preliminary data.</text>
</comment>
<reference evidence="1" key="1">
    <citation type="submission" date="2023-04" db="EMBL/GenBank/DDBJ databases">
        <title>Black Yeasts Isolated from many extreme environments.</title>
        <authorList>
            <person name="Coleine C."/>
            <person name="Stajich J.E."/>
            <person name="Selbmann L."/>
        </authorList>
    </citation>
    <scope>NUCLEOTIDE SEQUENCE</scope>
    <source>
        <strain evidence="1">CCFEE 5312</strain>
    </source>
</reference>
<organism evidence="1 2">
    <name type="scientific">Extremus antarcticus</name>
    <dbReference type="NCBI Taxonomy" id="702011"/>
    <lineage>
        <taxon>Eukaryota</taxon>
        <taxon>Fungi</taxon>
        <taxon>Dikarya</taxon>
        <taxon>Ascomycota</taxon>
        <taxon>Pezizomycotina</taxon>
        <taxon>Dothideomycetes</taxon>
        <taxon>Dothideomycetidae</taxon>
        <taxon>Mycosphaerellales</taxon>
        <taxon>Extremaceae</taxon>
        <taxon>Extremus</taxon>
    </lineage>
</organism>
<sequence>MPALSSLNPALSYKSVTVYILDDVAPKKSKLAADSADDSDEDMEFNQHKVNCAKVRWFFEIYTDYKVKGVRLPPESEPNDFYEYWEKELKRKGFEDLVVIYYHGRAGKLRTKHCFLFDGDPGDPIDAFKFIGLINKAGVASLILLGCDFPSRIHAKWEKDSGNIEISARGGETKDPWGNTPSSARSFTESFIKTMRNLCKQIDDRFKKFTKPRSVPGFLSLDKAIGFNPTTIRLNRSGYEGIVVKRIKVDPEEIRRSRKIEFFSYVIQDDTLDSPEHGEESTTVVEAVPICAIDEGIDLPNDDESQALFCLQ</sequence>
<evidence type="ECO:0000313" key="1">
    <source>
        <dbReference type="EMBL" id="KAK3053898.1"/>
    </source>
</evidence>
<proteinExistence type="predicted"/>
<keyword evidence="2" id="KW-1185">Reference proteome</keyword>
<gene>
    <name evidence="1" type="ORF">LTR09_005178</name>
</gene>
<dbReference type="AlphaFoldDB" id="A0AAJ0DNZ0"/>